<feature type="repeat" description="WD" evidence="3">
    <location>
        <begin position="197"/>
        <end position="238"/>
    </location>
</feature>
<dbReference type="PROSITE" id="PS50014">
    <property type="entry name" value="BROMODOMAIN_2"/>
    <property type="match status" value="1"/>
</dbReference>
<protein>
    <submittedName>
        <fullName evidence="6">Oidioi.mRNA.OKI2018_I69.chr2.g4356.t1.cds</fullName>
    </submittedName>
</protein>
<keyword evidence="7" id="KW-1185">Reference proteome</keyword>
<evidence type="ECO:0000256" key="3">
    <source>
        <dbReference type="PROSITE-ProRule" id="PRU00221"/>
    </source>
</evidence>
<feature type="compositionally biased region" description="Acidic residues" evidence="4">
    <location>
        <begin position="888"/>
        <end position="908"/>
    </location>
</feature>
<dbReference type="PROSITE" id="PS50082">
    <property type="entry name" value="WD_REPEATS_2"/>
    <property type="match status" value="3"/>
</dbReference>
<accession>A0ABN7SX29</accession>
<feature type="compositionally biased region" description="Acidic residues" evidence="4">
    <location>
        <begin position="1323"/>
        <end position="1356"/>
    </location>
</feature>
<evidence type="ECO:0000256" key="4">
    <source>
        <dbReference type="SAM" id="MobiDB-lite"/>
    </source>
</evidence>
<dbReference type="PROSITE" id="PS50294">
    <property type="entry name" value="WD_REPEATS_REGION"/>
    <property type="match status" value="2"/>
</dbReference>
<dbReference type="InterPro" id="IPR001680">
    <property type="entry name" value="WD40_rpt"/>
</dbReference>
<gene>
    <name evidence="6" type="ORF">OKIOD_LOCUS13121</name>
</gene>
<dbReference type="Gene3D" id="2.130.10.10">
    <property type="entry name" value="YVTN repeat-like/Quinoprotein amine dehydrogenase"/>
    <property type="match status" value="3"/>
</dbReference>
<dbReference type="InterPro" id="IPR036427">
    <property type="entry name" value="Bromodomain-like_sf"/>
</dbReference>
<sequence length="1623" mass="186251">MEGKNDPQLPYNILAIQRFLQTVPGCQKAAESLLECAKKNEVIKKVLPKNIDLFGEERENTFEKFASENPLVDFKRCFLQHLSPKPDGLSIRSKNQSISLPSISSNGSIKSLPANFQRANSFTKFRSQRNIGRLFPRKIQYNDLLWDNFQVQAHILGHLDQVNIITFDKTGKRIITGSDESLIKIWSSITGMLLMTLRGHEGEINDLQVHPDNTLLASCDDKKAIRIWCLRSGATVTCLLGQHTGHNITSISWGPGMFCVTDTYIRPLVSTGNDGTVVFWSYDENDKQFILEAPPKFTERTKPGDRAVQQAWSKGGRFNAVGFSDGRIRVYMILKPESPRGVDKIAELDVHTNCVSSIEFNQMQSTTVPPALLSTSFDGFAIIWRLKHRRWKVQKIDCVGETTETDPKKRPKVNDGIWLKNDELIIVALVSAQTSGGNVIKVFSAANSTLVTTLSYHSQTIQNLKAHPKEPHIFASSGCDGLILVWDVSRSKKLAEVYFPSTIESGEQMSIHDICWSSDGTKIISADSQGHMSISGFGTDSKLSQLPEELFFETDYHPLVRDREGFVVDEQTGLTPHLQNPGMYTNSQNEPYLGRVNDSRTRRQIAEEELQGQRDVLGERIRQLDLELTQAELVQAEEAGTPMIVDENSVHLDMSVLTFDVQRRSQVGGTKKPSWCNKDFCEVLDLKTVQTRDKLQKQLINAEEKWYRREGLTDDDVMQIDEIHVTENSEAGNSRPISSSQRRANRRNQRRSRDIPEPELPPESEEDNSIDGSDEEFNLNSSAEQREQNNQSRRRRAPRGYVPVDDEPAEDDSDALDDDEEGSTDDDSEETTQGNTSSEYVPTLEEPSEEASISRNRRARRSQDLQAQQTTSTRGQRKKKRIIQHLESEEEEEEAPIADLDSSIEEEQPGPSSRPTSSRPRKKKIVFSEDEDSDRVDPLKKLSTKYIKKKKKREAKGRIRSDESSPTGHASPYHSLIESPGRGHLQWISQTQPLRCPFIPQVGDKVYYIPRAHEQFVKELENQKITSLRKFHRVPQQIKNSEELIGKDILCVVEELEIELMKEKKFNPPARWCSVVLKCIDEEIDLKKFTIKYAPLENCEEFIIYDKLYDASNESEFKEGDEVWGIFEEIGPESRIPQWFAGEIQSVHLLAGEETLFNKFTVKWLSDDKVDVQSVWNLVPRNSDEQPEVILSHTEISDKESTRLINILAAVISKQIPEVAAYNHEVEDEFREEYEQTISYPTNLTKIKDRLETNFYRNKAGLLWEIALLHENCALFNGSNDADSNGMFSMSKILSEALSEAVNDRKLEPNDFIERLQKRIDENEGESDEEEEGESEKEGSDDEEEEAEETDEEEGEQVTRILSNRSENNRPRNFRKIDFSTDSEEENTSITRRTRFGSQDPLPENELEEFVNAVSQSQRFKQRLMKELRNLPARVQKEKLRDIKPTVFETSSRSTRVKKKRHRFSSSDEDAEDMSNDDFDYEKENRRRPAKKRPRPMKKQLEEESEEEEELEEQVDEEEEDDSDERNDRFSTDTEPEAQADEDDDDEVPLPSFQRNRRQRKISEDFSDEARDGYAEPSPRRSTRRRSSRFSENSNSNSRPSRQSARKKKKLYNFEESDEDFSM</sequence>
<dbReference type="InterPro" id="IPR015943">
    <property type="entry name" value="WD40/YVTN_repeat-like_dom_sf"/>
</dbReference>
<feature type="region of interest" description="Disordered" evidence="4">
    <location>
        <begin position="725"/>
        <end position="976"/>
    </location>
</feature>
<feature type="compositionally biased region" description="Polar residues" evidence="4">
    <location>
        <begin position="864"/>
        <end position="874"/>
    </location>
</feature>
<feature type="compositionally biased region" description="Acidic residues" evidence="4">
    <location>
        <begin position="1503"/>
        <end position="1525"/>
    </location>
</feature>
<dbReference type="SUPFAM" id="SSF50978">
    <property type="entry name" value="WD40 repeat-like"/>
    <property type="match status" value="1"/>
</dbReference>
<feature type="compositionally biased region" description="Low complexity" evidence="4">
    <location>
        <begin position="1590"/>
        <end position="1603"/>
    </location>
</feature>
<dbReference type="SUPFAM" id="SSF47370">
    <property type="entry name" value="Bromodomain"/>
    <property type="match status" value="1"/>
</dbReference>
<dbReference type="Gene3D" id="1.20.920.10">
    <property type="entry name" value="Bromodomain-like"/>
    <property type="match status" value="1"/>
</dbReference>
<feature type="compositionally biased region" description="Basic and acidic residues" evidence="4">
    <location>
        <begin position="1367"/>
        <end position="1379"/>
    </location>
</feature>
<feature type="compositionally biased region" description="Acidic residues" evidence="4">
    <location>
        <begin position="1467"/>
        <end position="1481"/>
    </location>
</feature>
<feature type="compositionally biased region" description="Polar residues" evidence="4">
    <location>
        <begin position="728"/>
        <end position="737"/>
    </location>
</feature>
<feature type="compositionally biased region" description="Acidic residues" evidence="4">
    <location>
        <begin position="804"/>
        <end position="830"/>
    </location>
</feature>
<dbReference type="InterPro" id="IPR052060">
    <property type="entry name" value="Bromo_WD_repeat"/>
</dbReference>
<feature type="repeat" description="WD" evidence="3">
    <location>
        <begin position="155"/>
        <end position="196"/>
    </location>
</feature>
<feature type="compositionally biased region" description="Acidic residues" evidence="4">
    <location>
        <begin position="1534"/>
        <end position="1548"/>
    </location>
</feature>
<evidence type="ECO:0000313" key="7">
    <source>
        <dbReference type="Proteomes" id="UP001158576"/>
    </source>
</evidence>
<feature type="compositionally biased region" description="Basic residues" evidence="4">
    <location>
        <begin position="1488"/>
        <end position="1498"/>
    </location>
</feature>
<feature type="region of interest" description="Disordered" evidence="4">
    <location>
        <begin position="1317"/>
        <end position="1404"/>
    </location>
</feature>
<feature type="compositionally biased region" description="Basic residues" evidence="4">
    <location>
        <begin position="942"/>
        <end position="955"/>
    </location>
</feature>
<dbReference type="InterPro" id="IPR001487">
    <property type="entry name" value="Bromodomain"/>
</dbReference>
<dbReference type="PANTHER" id="PTHR16266">
    <property type="entry name" value="WD REPEAT DOMAIN 9"/>
    <property type="match status" value="1"/>
</dbReference>
<feature type="compositionally biased region" description="Basic and acidic residues" evidence="4">
    <location>
        <begin position="1561"/>
        <end position="1574"/>
    </location>
</feature>
<feature type="domain" description="Bromo" evidence="5">
    <location>
        <begin position="1214"/>
        <end position="1284"/>
    </location>
</feature>
<evidence type="ECO:0000256" key="1">
    <source>
        <dbReference type="ARBA" id="ARBA00023117"/>
    </source>
</evidence>
<name>A0ABN7SX29_OIKDI</name>
<dbReference type="Pfam" id="PF25313">
    <property type="entry name" value="BRWD_AD"/>
    <property type="match status" value="1"/>
</dbReference>
<reference evidence="6 7" key="1">
    <citation type="submission" date="2021-04" db="EMBL/GenBank/DDBJ databases">
        <authorList>
            <person name="Bliznina A."/>
        </authorList>
    </citation>
    <scope>NUCLEOTIDE SEQUENCE [LARGE SCALE GENOMIC DNA]</scope>
</reference>
<dbReference type="PANTHER" id="PTHR16266:SF17">
    <property type="entry name" value="BRWD3"/>
    <property type="match status" value="1"/>
</dbReference>
<feature type="compositionally biased region" description="Acidic residues" evidence="4">
    <location>
        <begin position="760"/>
        <end position="777"/>
    </location>
</feature>
<dbReference type="Pfam" id="PF00400">
    <property type="entry name" value="WD40"/>
    <property type="match status" value="3"/>
</dbReference>
<evidence type="ECO:0000313" key="6">
    <source>
        <dbReference type="EMBL" id="CAG5109883.1"/>
    </source>
</evidence>
<feature type="region of interest" description="Disordered" evidence="4">
    <location>
        <begin position="1441"/>
        <end position="1623"/>
    </location>
</feature>
<dbReference type="Proteomes" id="UP001158576">
    <property type="component" value="Chromosome 2"/>
</dbReference>
<keyword evidence="3" id="KW-0853">WD repeat</keyword>
<organism evidence="6 7">
    <name type="scientific">Oikopleura dioica</name>
    <name type="common">Tunicate</name>
    <dbReference type="NCBI Taxonomy" id="34765"/>
    <lineage>
        <taxon>Eukaryota</taxon>
        <taxon>Metazoa</taxon>
        <taxon>Chordata</taxon>
        <taxon>Tunicata</taxon>
        <taxon>Appendicularia</taxon>
        <taxon>Copelata</taxon>
        <taxon>Oikopleuridae</taxon>
        <taxon>Oikopleura</taxon>
    </lineage>
</organism>
<feature type="compositionally biased region" description="Basic residues" evidence="4">
    <location>
        <begin position="1455"/>
        <end position="1464"/>
    </location>
</feature>
<dbReference type="InterPro" id="IPR057451">
    <property type="entry name" value="BRWD/PHIP_AD"/>
</dbReference>
<proteinExistence type="predicted"/>
<dbReference type="SMART" id="SM00320">
    <property type="entry name" value="WD40"/>
    <property type="match status" value="6"/>
</dbReference>
<keyword evidence="1 2" id="KW-0103">Bromodomain</keyword>
<evidence type="ECO:0000256" key="2">
    <source>
        <dbReference type="PROSITE-ProRule" id="PRU00035"/>
    </source>
</evidence>
<feature type="repeat" description="WD" evidence="3">
    <location>
        <begin position="454"/>
        <end position="496"/>
    </location>
</feature>
<dbReference type="EMBL" id="OU015567">
    <property type="protein sequence ID" value="CAG5109883.1"/>
    <property type="molecule type" value="Genomic_DNA"/>
</dbReference>
<dbReference type="InterPro" id="IPR036322">
    <property type="entry name" value="WD40_repeat_dom_sf"/>
</dbReference>
<evidence type="ECO:0000259" key="5">
    <source>
        <dbReference type="PROSITE" id="PS50014"/>
    </source>
</evidence>
<dbReference type="Pfam" id="PF00439">
    <property type="entry name" value="Bromodomain"/>
    <property type="match status" value="1"/>
</dbReference>